<comment type="caution">
    <text evidence="2">The sequence shown here is derived from an EMBL/GenBank/DDBJ whole genome shotgun (WGS) entry which is preliminary data.</text>
</comment>
<sequence length="280" mass="31705">MDGFHTIWKDYTERKIATNPDYMTQLIAREGGGLVIPNVKVKSVGCWDTVGSLGVPSLRLPFFGDINIARGEGQSFHNVELSDKIENAFHALALDEHRGPFTPTLWRKQPGSSTNLKQVWFPGVHTNIGGGYDNQEIADITLAWMIQQLSPFLEFSKGYLKSIVQNHADTYSQEWAAGTVYDSATGFMRLFSGNHRTPGFYGTTAETEETIHKSVRIRMKMVPSWESRALKGWVWKEEGYYEKDGNRLFEDTLGNVEKKLAGVHIVKNMLGERMPKDVEW</sequence>
<organism evidence="2 3">
    <name type="scientific">Discina gigas</name>
    <dbReference type="NCBI Taxonomy" id="1032678"/>
    <lineage>
        <taxon>Eukaryota</taxon>
        <taxon>Fungi</taxon>
        <taxon>Dikarya</taxon>
        <taxon>Ascomycota</taxon>
        <taxon>Pezizomycotina</taxon>
        <taxon>Pezizomycetes</taxon>
        <taxon>Pezizales</taxon>
        <taxon>Discinaceae</taxon>
        <taxon>Discina</taxon>
    </lineage>
</organism>
<protein>
    <recommendedName>
        <fullName evidence="1">T6SS Phospholipase effector Tle1-like catalytic domain-containing protein</fullName>
    </recommendedName>
</protein>
<name>A0ABR3GV31_9PEZI</name>
<dbReference type="EMBL" id="JBBBZM010000008">
    <property type="protein sequence ID" value="KAL0639793.1"/>
    <property type="molecule type" value="Genomic_DNA"/>
</dbReference>
<dbReference type="Proteomes" id="UP001447188">
    <property type="component" value="Unassembled WGS sequence"/>
</dbReference>
<reference evidence="2 3" key="1">
    <citation type="submission" date="2024-02" db="EMBL/GenBank/DDBJ databases">
        <title>Discinaceae phylogenomics.</title>
        <authorList>
            <person name="Dirks A.C."/>
            <person name="James T.Y."/>
        </authorList>
    </citation>
    <scope>NUCLEOTIDE SEQUENCE [LARGE SCALE GENOMIC DNA]</scope>
    <source>
        <strain evidence="2 3">ACD0624</strain>
    </source>
</reference>
<dbReference type="InterPro" id="IPR018712">
    <property type="entry name" value="Tle1-like_cat"/>
</dbReference>
<feature type="domain" description="T6SS Phospholipase effector Tle1-like catalytic" evidence="1">
    <location>
        <begin position="4"/>
        <end position="148"/>
    </location>
</feature>
<evidence type="ECO:0000313" key="3">
    <source>
        <dbReference type="Proteomes" id="UP001447188"/>
    </source>
</evidence>
<accession>A0ABR3GV31</accession>
<keyword evidence="3" id="KW-1185">Reference proteome</keyword>
<dbReference type="PANTHER" id="PTHR33840">
    <property type="match status" value="1"/>
</dbReference>
<evidence type="ECO:0000259" key="1">
    <source>
        <dbReference type="Pfam" id="PF09994"/>
    </source>
</evidence>
<gene>
    <name evidence="2" type="ORF">Q9L58_001108</name>
</gene>
<dbReference type="Pfam" id="PF09994">
    <property type="entry name" value="T6SS_Tle1-like_cat"/>
    <property type="match status" value="1"/>
</dbReference>
<proteinExistence type="predicted"/>
<dbReference type="PANTHER" id="PTHR33840:SF1">
    <property type="entry name" value="TLE1 PHOSPHOLIPASE DOMAIN-CONTAINING PROTEIN"/>
    <property type="match status" value="1"/>
</dbReference>
<evidence type="ECO:0000313" key="2">
    <source>
        <dbReference type="EMBL" id="KAL0639793.1"/>
    </source>
</evidence>